<keyword evidence="4 7" id="KW-0521">NADP</keyword>
<dbReference type="OrthoDB" id="9809970at2"/>
<reference evidence="10 11" key="1">
    <citation type="submission" date="2018-01" db="EMBL/GenBank/DDBJ databases">
        <title>Draft genome sequence of Salinispora sp. 13K206.</title>
        <authorList>
            <person name="Sahin N."/>
            <person name="Saygin H."/>
            <person name="Ay H."/>
        </authorList>
    </citation>
    <scope>NUCLEOTIDE SEQUENCE [LARGE SCALE GENOMIC DNA]</scope>
    <source>
        <strain evidence="10 11">13K206</strain>
    </source>
</reference>
<dbReference type="InterPro" id="IPR016163">
    <property type="entry name" value="Ald_DH_C"/>
</dbReference>
<dbReference type="UniPathway" id="UPA00098">
    <property type="reaction ID" value="UER00360"/>
</dbReference>
<comment type="similarity">
    <text evidence="7">Belongs to the gamma-glutamyl phosphate reductase family.</text>
</comment>
<dbReference type="CDD" id="cd07079">
    <property type="entry name" value="ALDH_F18-19_ProA-GPR"/>
    <property type="match status" value="1"/>
</dbReference>
<keyword evidence="7" id="KW-0963">Cytoplasm</keyword>
<dbReference type="InterPro" id="IPR000965">
    <property type="entry name" value="GPR_dom"/>
</dbReference>
<sequence length="445" mass="46340">MVTDVDDILTGVTTARAALPPPGDARYDRYCAVLAAHLTHSWEDVLAANAVDVGRAVAAGLGADLVDRLALHKRHLATLVGLIDRTRAALPAVTAPGPAHRADNGTTRRRLPKPFGVALMIYEARPTVTVEGALLPVAVGNAAVLRGGAEIAATNQALVAVVDRALADAELPDGTVAIVTDPDRRVVRALLKRPDAIDVLIPRGSPSLIDYCRTSSTIPVIASGGGVNHLYVDRSADLDLAARIALDSKLGEPTACNTLELVLAHTEVARELTRTLLRTGAGLAEPWLLRVDPRLVAASTSVARPAAPSGPDAAPAARPTTTPVVELTAADDGREFLERSIGIRPVAGLDEAVDHIRRFGSGHTEGVVATDRAVVDAFLARVDAAALVVNGSLRLHDGPTMGLGPELSISTGRLHVRGPVDLSALLTYSWVIEADGTLRGEGAAS</sequence>
<dbReference type="Pfam" id="PF00171">
    <property type="entry name" value="Aldedh"/>
    <property type="match status" value="1"/>
</dbReference>
<evidence type="ECO:0000256" key="2">
    <source>
        <dbReference type="ARBA" id="ARBA00022605"/>
    </source>
</evidence>
<feature type="region of interest" description="Disordered" evidence="8">
    <location>
        <begin position="302"/>
        <end position="321"/>
    </location>
</feature>
<evidence type="ECO:0000256" key="7">
    <source>
        <dbReference type="HAMAP-Rule" id="MF_00412"/>
    </source>
</evidence>
<dbReference type="GO" id="GO:0055129">
    <property type="term" value="P:L-proline biosynthetic process"/>
    <property type="evidence" value="ECO:0007669"/>
    <property type="project" value="UniProtKB-UniRule"/>
</dbReference>
<gene>
    <name evidence="7" type="primary">proA</name>
    <name evidence="10" type="ORF">C1I99_02155</name>
</gene>
<evidence type="ECO:0000256" key="3">
    <source>
        <dbReference type="ARBA" id="ARBA00022650"/>
    </source>
</evidence>
<dbReference type="EMBL" id="POUB01000007">
    <property type="protein sequence ID" value="PZG02540.1"/>
    <property type="molecule type" value="Genomic_DNA"/>
</dbReference>
<evidence type="ECO:0000256" key="4">
    <source>
        <dbReference type="ARBA" id="ARBA00022857"/>
    </source>
</evidence>
<dbReference type="PANTHER" id="PTHR11063:SF8">
    <property type="entry name" value="DELTA-1-PYRROLINE-5-CARBOXYLATE SYNTHASE"/>
    <property type="match status" value="1"/>
</dbReference>
<dbReference type="PIRSF" id="PIRSF000151">
    <property type="entry name" value="GPR"/>
    <property type="match status" value="1"/>
</dbReference>
<dbReference type="GO" id="GO:0005737">
    <property type="term" value="C:cytoplasm"/>
    <property type="evidence" value="ECO:0007669"/>
    <property type="project" value="UniProtKB-SubCell"/>
</dbReference>
<comment type="subcellular location">
    <subcellularLocation>
        <location evidence="7">Cytoplasm</location>
    </subcellularLocation>
</comment>
<feature type="domain" description="Aldehyde dehydrogenase" evidence="9">
    <location>
        <begin position="107"/>
        <end position="277"/>
    </location>
</feature>
<dbReference type="InterPro" id="IPR016161">
    <property type="entry name" value="Ald_DH/histidinol_DH"/>
</dbReference>
<dbReference type="SUPFAM" id="SSF53720">
    <property type="entry name" value="ALDH-like"/>
    <property type="match status" value="1"/>
</dbReference>
<dbReference type="InterPro" id="IPR012134">
    <property type="entry name" value="Glu-5-SA_DH"/>
</dbReference>
<dbReference type="EC" id="1.2.1.41" evidence="7"/>
<dbReference type="Gene3D" id="3.40.605.10">
    <property type="entry name" value="Aldehyde Dehydrogenase, Chain A, domain 1"/>
    <property type="match status" value="1"/>
</dbReference>
<dbReference type="GO" id="GO:0004350">
    <property type="term" value="F:glutamate-5-semialdehyde dehydrogenase activity"/>
    <property type="evidence" value="ECO:0007669"/>
    <property type="project" value="UniProtKB-UniRule"/>
</dbReference>
<evidence type="ECO:0000256" key="5">
    <source>
        <dbReference type="ARBA" id="ARBA00023002"/>
    </source>
</evidence>
<evidence type="ECO:0000256" key="6">
    <source>
        <dbReference type="ARBA" id="ARBA00049024"/>
    </source>
</evidence>
<keyword evidence="5 7" id="KW-0560">Oxidoreductase</keyword>
<evidence type="ECO:0000256" key="1">
    <source>
        <dbReference type="ARBA" id="ARBA00004985"/>
    </source>
</evidence>
<accession>A0A2W2DNR8</accession>
<keyword evidence="11" id="KW-1185">Reference proteome</keyword>
<organism evidence="10 11">
    <name type="scientific">Micromonospora deserti</name>
    <dbReference type="NCBI Taxonomy" id="2070366"/>
    <lineage>
        <taxon>Bacteria</taxon>
        <taxon>Bacillati</taxon>
        <taxon>Actinomycetota</taxon>
        <taxon>Actinomycetes</taxon>
        <taxon>Micromonosporales</taxon>
        <taxon>Micromonosporaceae</taxon>
        <taxon>Micromonospora</taxon>
    </lineage>
</organism>
<dbReference type="InterPro" id="IPR016162">
    <property type="entry name" value="Ald_DH_N"/>
</dbReference>
<keyword evidence="2 7" id="KW-0028">Amino-acid biosynthesis</keyword>
<dbReference type="PANTHER" id="PTHR11063">
    <property type="entry name" value="GLUTAMATE SEMIALDEHYDE DEHYDROGENASE"/>
    <property type="match status" value="1"/>
</dbReference>
<evidence type="ECO:0000259" key="9">
    <source>
        <dbReference type="Pfam" id="PF00171"/>
    </source>
</evidence>
<dbReference type="AlphaFoldDB" id="A0A2W2DNR8"/>
<comment type="function">
    <text evidence="7">Catalyzes the NADPH-dependent reduction of L-glutamate 5-phosphate into L-glutamate 5-semialdehyde and phosphate. The product spontaneously undergoes cyclization to form 1-pyrroline-5-carboxylate.</text>
</comment>
<dbReference type="Gene3D" id="3.40.309.10">
    <property type="entry name" value="Aldehyde Dehydrogenase, Chain A, domain 2"/>
    <property type="match status" value="1"/>
</dbReference>
<dbReference type="NCBIfam" id="NF001221">
    <property type="entry name" value="PRK00197.1"/>
    <property type="match status" value="1"/>
</dbReference>
<dbReference type="HAMAP" id="MF_00412">
    <property type="entry name" value="ProA"/>
    <property type="match status" value="1"/>
</dbReference>
<evidence type="ECO:0000313" key="11">
    <source>
        <dbReference type="Proteomes" id="UP000248749"/>
    </source>
</evidence>
<comment type="pathway">
    <text evidence="1 7">Amino-acid biosynthesis; L-proline biosynthesis; L-glutamate 5-semialdehyde from L-glutamate: step 2/2.</text>
</comment>
<comment type="catalytic activity">
    <reaction evidence="6 7">
        <text>L-glutamate 5-semialdehyde + phosphate + NADP(+) = L-glutamyl 5-phosphate + NADPH + H(+)</text>
        <dbReference type="Rhea" id="RHEA:19541"/>
        <dbReference type="ChEBI" id="CHEBI:15378"/>
        <dbReference type="ChEBI" id="CHEBI:43474"/>
        <dbReference type="ChEBI" id="CHEBI:57783"/>
        <dbReference type="ChEBI" id="CHEBI:58066"/>
        <dbReference type="ChEBI" id="CHEBI:58274"/>
        <dbReference type="ChEBI" id="CHEBI:58349"/>
        <dbReference type="EC" id="1.2.1.41"/>
    </reaction>
</comment>
<name>A0A2W2DNR8_9ACTN</name>
<dbReference type="InterPro" id="IPR015590">
    <property type="entry name" value="Aldehyde_DH_dom"/>
</dbReference>
<comment type="caution">
    <text evidence="10">The sequence shown here is derived from an EMBL/GenBank/DDBJ whole genome shotgun (WGS) entry which is preliminary data.</text>
</comment>
<dbReference type="Proteomes" id="UP000248749">
    <property type="component" value="Unassembled WGS sequence"/>
</dbReference>
<proteinExistence type="inferred from homology"/>
<feature type="compositionally biased region" description="Low complexity" evidence="8">
    <location>
        <begin position="303"/>
        <end position="321"/>
    </location>
</feature>
<keyword evidence="3 7" id="KW-0641">Proline biosynthesis</keyword>
<evidence type="ECO:0000256" key="8">
    <source>
        <dbReference type="SAM" id="MobiDB-lite"/>
    </source>
</evidence>
<protein>
    <recommendedName>
        <fullName evidence="7">Gamma-glutamyl phosphate reductase</fullName>
        <shortName evidence="7">GPR</shortName>
        <ecNumber evidence="7">1.2.1.41</ecNumber>
    </recommendedName>
    <alternativeName>
        <fullName evidence="7">Glutamate-5-semialdehyde dehydrogenase</fullName>
    </alternativeName>
    <alternativeName>
        <fullName evidence="7">Glutamyl-gamma-semialdehyde dehydrogenase</fullName>
        <shortName evidence="7">GSA dehydrogenase</shortName>
    </alternativeName>
</protein>
<dbReference type="GO" id="GO:0050661">
    <property type="term" value="F:NADP binding"/>
    <property type="evidence" value="ECO:0007669"/>
    <property type="project" value="InterPro"/>
</dbReference>
<evidence type="ECO:0000313" key="10">
    <source>
        <dbReference type="EMBL" id="PZG02540.1"/>
    </source>
</evidence>